<dbReference type="PANTHER" id="PTHR12301:SF10">
    <property type="match status" value="1"/>
</dbReference>
<feature type="compositionally biased region" description="Low complexity" evidence="3">
    <location>
        <begin position="88"/>
        <end position="100"/>
    </location>
</feature>
<dbReference type="PANTHER" id="PTHR12301">
    <property type="entry name" value="SAM-DOMAIN, SH3 AND NUCLEAR LOCALIZATION SIGNALS PROTEIN RELATED"/>
    <property type="match status" value="1"/>
</dbReference>
<feature type="region of interest" description="Disordered" evidence="3">
    <location>
        <begin position="78"/>
        <end position="118"/>
    </location>
</feature>
<sequence length="285" mass="31764">MRHSVPAPPPESTDVYFPNKYSVSSNAVTLTPLDEDEIVCDTSDGRSTGVPGIVGKVRGIREEVQRKISRLKYDTAEHPKTTEQAFTSSVESLPSGSGSSTQALVRTGSNHSSISTEEVDSSPIDQIVGRARALVDYTPSLYDKEALKYKTGDIIDIVSMNASGLWRGICRGKKGTFKFINVKLLSERSVNPKSKIKWHRNIKGKPTSVEDLLQKTYLQEYISVFILNGYEDLELFKEIEPSDLDYLGIVNADHRAKILTAVQFLHDLDCKYLDISFNYILALKI</sequence>
<dbReference type="PROSITE" id="PS50002">
    <property type="entry name" value="SH3"/>
    <property type="match status" value="1"/>
</dbReference>
<dbReference type="InterPro" id="IPR001452">
    <property type="entry name" value="SH3_domain"/>
</dbReference>
<dbReference type="InterPro" id="IPR013761">
    <property type="entry name" value="SAM/pointed_sf"/>
</dbReference>
<dbReference type="Proteomes" id="UP001162164">
    <property type="component" value="Unassembled WGS sequence"/>
</dbReference>
<accession>A0ABQ9J483</accession>
<name>A0ABQ9J483_9CUCU</name>
<dbReference type="Pfam" id="PF07653">
    <property type="entry name" value="SH3_2"/>
    <property type="match status" value="1"/>
</dbReference>
<gene>
    <name evidence="6" type="ORF">NQ317_006123</name>
</gene>
<dbReference type="InterPro" id="IPR036028">
    <property type="entry name" value="SH3-like_dom_sf"/>
</dbReference>
<comment type="caution">
    <text evidence="6">The sequence shown here is derived from an EMBL/GenBank/DDBJ whole genome shotgun (WGS) entry which is preliminary data.</text>
</comment>
<protein>
    <recommendedName>
        <fullName evidence="8">SAM and SH3 domain-containing protein 3</fullName>
    </recommendedName>
</protein>
<keyword evidence="1 2" id="KW-0728">SH3 domain</keyword>
<organism evidence="6 7">
    <name type="scientific">Molorchus minor</name>
    <dbReference type="NCBI Taxonomy" id="1323400"/>
    <lineage>
        <taxon>Eukaryota</taxon>
        <taxon>Metazoa</taxon>
        <taxon>Ecdysozoa</taxon>
        <taxon>Arthropoda</taxon>
        <taxon>Hexapoda</taxon>
        <taxon>Insecta</taxon>
        <taxon>Pterygota</taxon>
        <taxon>Neoptera</taxon>
        <taxon>Endopterygota</taxon>
        <taxon>Coleoptera</taxon>
        <taxon>Polyphaga</taxon>
        <taxon>Cucujiformia</taxon>
        <taxon>Chrysomeloidea</taxon>
        <taxon>Cerambycidae</taxon>
        <taxon>Lamiinae</taxon>
        <taxon>Monochamini</taxon>
        <taxon>Molorchus</taxon>
    </lineage>
</organism>
<evidence type="ECO:0000259" key="5">
    <source>
        <dbReference type="PROSITE" id="PS50105"/>
    </source>
</evidence>
<dbReference type="SUPFAM" id="SSF50044">
    <property type="entry name" value="SH3-domain"/>
    <property type="match status" value="1"/>
</dbReference>
<reference evidence="6" key="1">
    <citation type="journal article" date="2023" name="Insect Mol. Biol.">
        <title>Genome sequencing provides insights into the evolution of gene families encoding plant cell wall-degrading enzymes in longhorned beetles.</title>
        <authorList>
            <person name="Shin N.R."/>
            <person name="Okamura Y."/>
            <person name="Kirsch R."/>
            <person name="Pauchet Y."/>
        </authorList>
    </citation>
    <scope>NUCLEOTIDE SEQUENCE</scope>
    <source>
        <strain evidence="6">MMC_N1</strain>
    </source>
</reference>
<feature type="compositionally biased region" description="Polar residues" evidence="3">
    <location>
        <begin position="101"/>
        <end position="116"/>
    </location>
</feature>
<evidence type="ECO:0008006" key="8">
    <source>
        <dbReference type="Google" id="ProtNLM"/>
    </source>
</evidence>
<keyword evidence="7" id="KW-1185">Reference proteome</keyword>
<dbReference type="SUPFAM" id="SSF47769">
    <property type="entry name" value="SAM/Pointed domain"/>
    <property type="match status" value="1"/>
</dbReference>
<evidence type="ECO:0000313" key="6">
    <source>
        <dbReference type="EMBL" id="KAJ8972936.1"/>
    </source>
</evidence>
<dbReference type="InterPro" id="IPR051725">
    <property type="entry name" value="SAM-SH3_domain_protein"/>
</dbReference>
<evidence type="ECO:0000256" key="2">
    <source>
        <dbReference type="PROSITE-ProRule" id="PRU00192"/>
    </source>
</evidence>
<dbReference type="InterPro" id="IPR001660">
    <property type="entry name" value="SAM"/>
</dbReference>
<dbReference type="PROSITE" id="PS50105">
    <property type="entry name" value="SAM_DOMAIN"/>
    <property type="match status" value="1"/>
</dbReference>
<evidence type="ECO:0000256" key="3">
    <source>
        <dbReference type="SAM" id="MobiDB-lite"/>
    </source>
</evidence>
<evidence type="ECO:0000259" key="4">
    <source>
        <dbReference type="PROSITE" id="PS50002"/>
    </source>
</evidence>
<evidence type="ECO:0000256" key="1">
    <source>
        <dbReference type="ARBA" id="ARBA00022443"/>
    </source>
</evidence>
<dbReference type="Gene3D" id="1.10.150.50">
    <property type="entry name" value="Transcription Factor, Ets-1"/>
    <property type="match status" value="1"/>
</dbReference>
<dbReference type="SMART" id="SM00454">
    <property type="entry name" value="SAM"/>
    <property type="match status" value="1"/>
</dbReference>
<dbReference type="Pfam" id="PF00536">
    <property type="entry name" value="SAM_1"/>
    <property type="match status" value="1"/>
</dbReference>
<dbReference type="EMBL" id="JAPWTJ010001272">
    <property type="protein sequence ID" value="KAJ8972936.1"/>
    <property type="molecule type" value="Genomic_DNA"/>
</dbReference>
<dbReference type="Gene3D" id="2.30.30.40">
    <property type="entry name" value="SH3 Domains"/>
    <property type="match status" value="1"/>
</dbReference>
<feature type="domain" description="SAM" evidence="5">
    <location>
        <begin position="204"/>
        <end position="268"/>
    </location>
</feature>
<feature type="domain" description="SH3" evidence="4">
    <location>
        <begin position="126"/>
        <end position="187"/>
    </location>
</feature>
<evidence type="ECO:0000313" key="7">
    <source>
        <dbReference type="Proteomes" id="UP001162164"/>
    </source>
</evidence>
<proteinExistence type="predicted"/>